<dbReference type="GO" id="GO:0005829">
    <property type="term" value="C:cytosol"/>
    <property type="evidence" value="ECO:0007669"/>
    <property type="project" value="TreeGrafter"/>
</dbReference>
<proteinExistence type="predicted"/>
<dbReference type="SUPFAM" id="SSF102405">
    <property type="entry name" value="MCP/YpsA-like"/>
    <property type="match status" value="1"/>
</dbReference>
<dbReference type="EMBL" id="LGFT01000005">
    <property type="protein sequence ID" value="KUK45310.1"/>
    <property type="molecule type" value="Genomic_DNA"/>
</dbReference>
<sequence>MQVAVVGAGEYEETRCNLAREVGRKIAEHGHVLITGGLGGVMEAASEGAREAGGVTVGILPGEKETANRYVSVSIGTGMGHGRNAVIVRSADAVIALPGLYGTLSEIALALKMDKKVIDLGDWNVDGMLKAESPEEAILLAEGKAEARKE</sequence>
<dbReference type="AlphaFoldDB" id="A0A117LG48"/>
<reference evidence="3 4" key="2">
    <citation type="journal article" date="2015" name="MBio">
        <title>Genome-Resolved Metagenomic Analysis Reveals Roles for Candidate Phyla and Other Microbial Community Members in Biogeochemical Transformations in Oil Reservoirs.</title>
        <authorList>
            <person name="Hu P."/>
            <person name="Tom L."/>
            <person name="Singh A."/>
            <person name="Thomas B.C."/>
            <person name="Baker B.J."/>
            <person name="Piceno Y.M."/>
            <person name="Andersen G.L."/>
            <person name="Banfield J.F."/>
        </authorList>
    </citation>
    <scope>NUCLEOTIDE SEQUENCE [LARGE SCALE GENOMIC DNA]</scope>
    <source>
        <strain evidence="1">57_489</strain>
    </source>
</reference>
<dbReference type="InterPro" id="IPR052341">
    <property type="entry name" value="LOG_family_nucleotidases"/>
</dbReference>
<dbReference type="InterPro" id="IPR041164">
    <property type="entry name" value="LDcluster4"/>
</dbReference>
<dbReference type="NCBIfam" id="TIGR00725">
    <property type="entry name" value="TIGR00725 family protein"/>
    <property type="match status" value="1"/>
</dbReference>
<dbReference type="InterPro" id="IPR005268">
    <property type="entry name" value="CHP00725"/>
</dbReference>
<reference evidence="2" key="1">
    <citation type="journal article" date="2015" name="MBio">
        <title>Genome-resolved metagenomic analysis reveals roles for candidate phyla and other microbial community members in biogeochemical transformations in oil reservoirs.</title>
        <authorList>
            <person name="Hu P."/>
            <person name="Tom L."/>
            <person name="Singh A."/>
            <person name="Thomas B.C."/>
            <person name="Baker B.J."/>
            <person name="Piceno Y.M."/>
            <person name="Andersen G.L."/>
            <person name="Banfield J.F."/>
        </authorList>
    </citation>
    <scope>NUCLEOTIDE SEQUENCE [LARGE SCALE GENOMIC DNA]</scope>
    <source>
        <strain evidence="2">56_747</strain>
    </source>
</reference>
<dbReference type="Proteomes" id="UP000057043">
    <property type="component" value="Unassembled WGS sequence"/>
</dbReference>
<accession>A0A117LG48</accession>
<dbReference type="Proteomes" id="UP000053961">
    <property type="component" value="Unassembled WGS sequence"/>
</dbReference>
<dbReference type="PATRIC" id="fig|301375.6.peg.1621"/>
<dbReference type="Pfam" id="PF18306">
    <property type="entry name" value="LDcluster4"/>
    <property type="match status" value="1"/>
</dbReference>
<protein>
    <recommendedName>
        <fullName evidence="5">TIGR00725 family protein</fullName>
    </recommendedName>
</protein>
<name>A0A117LG48_9EURY</name>
<comment type="caution">
    <text evidence="1">The sequence shown here is derived from an EMBL/GenBank/DDBJ whole genome shotgun (WGS) entry which is preliminary data.</text>
</comment>
<evidence type="ECO:0000313" key="4">
    <source>
        <dbReference type="Proteomes" id="UP000057043"/>
    </source>
</evidence>
<gene>
    <name evidence="1" type="ORF">XD72_0338</name>
    <name evidence="2" type="ORF">XE07_0709</name>
</gene>
<dbReference type="Gene3D" id="3.40.50.450">
    <property type="match status" value="1"/>
</dbReference>
<evidence type="ECO:0000313" key="3">
    <source>
        <dbReference type="Proteomes" id="UP000053961"/>
    </source>
</evidence>
<evidence type="ECO:0000313" key="2">
    <source>
        <dbReference type="EMBL" id="KUK96937.1"/>
    </source>
</evidence>
<dbReference type="PANTHER" id="PTHR43393:SF3">
    <property type="entry name" value="LYSINE DECARBOXYLASE-LIKE PROTEIN"/>
    <property type="match status" value="1"/>
</dbReference>
<evidence type="ECO:0008006" key="5">
    <source>
        <dbReference type="Google" id="ProtNLM"/>
    </source>
</evidence>
<dbReference type="PANTHER" id="PTHR43393">
    <property type="entry name" value="CYTOKININ RIBOSIDE 5'-MONOPHOSPHATE PHOSPHORIBOHYDROLASE"/>
    <property type="match status" value="1"/>
</dbReference>
<dbReference type="EMBL" id="LGHB01000006">
    <property type="protein sequence ID" value="KUK96937.1"/>
    <property type="molecule type" value="Genomic_DNA"/>
</dbReference>
<evidence type="ECO:0000313" key="1">
    <source>
        <dbReference type="EMBL" id="KUK45310.1"/>
    </source>
</evidence>
<organism evidence="1 4">
    <name type="scientific">Methanothrix harundinacea</name>
    <dbReference type="NCBI Taxonomy" id="301375"/>
    <lineage>
        <taxon>Archaea</taxon>
        <taxon>Methanobacteriati</taxon>
        <taxon>Methanobacteriota</taxon>
        <taxon>Stenosarchaea group</taxon>
        <taxon>Methanomicrobia</taxon>
        <taxon>Methanotrichales</taxon>
        <taxon>Methanotrichaceae</taxon>
        <taxon>Methanothrix</taxon>
    </lineage>
</organism>